<keyword evidence="6 13" id="KW-0812">Transmembrane</keyword>
<evidence type="ECO:0000256" key="11">
    <source>
        <dbReference type="ARBA" id="ARBA00023136"/>
    </source>
</evidence>
<dbReference type="PANTHER" id="PTHR11214:SF151">
    <property type="entry name" value="HEXOSYLTRANSFERASE"/>
    <property type="match status" value="1"/>
</dbReference>
<evidence type="ECO:0000256" key="7">
    <source>
        <dbReference type="ARBA" id="ARBA00022968"/>
    </source>
</evidence>
<dbReference type="AlphaFoldDB" id="A0A8T2IIJ7"/>
<organism evidence="14 15">
    <name type="scientific">Hymenochirus boettgeri</name>
    <name type="common">Congo dwarf clawed frog</name>
    <dbReference type="NCBI Taxonomy" id="247094"/>
    <lineage>
        <taxon>Eukaryota</taxon>
        <taxon>Metazoa</taxon>
        <taxon>Chordata</taxon>
        <taxon>Craniata</taxon>
        <taxon>Vertebrata</taxon>
        <taxon>Euteleostomi</taxon>
        <taxon>Amphibia</taxon>
        <taxon>Batrachia</taxon>
        <taxon>Anura</taxon>
        <taxon>Pipoidea</taxon>
        <taxon>Pipidae</taxon>
        <taxon>Pipinae</taxon>
        <taxon>Hymenochirus</taxon>
    </lineage>
</organism>
<keyword evidence="10" id="KW-0443">Lipid metabolism</keyword>
<comment type="subcellular location">
    <subcellularLocation>
        <location evidence="1 13">Golgi apparatus membrane</location>
        <topology evidence="1 13">Single-pass type II membrane protein</topology>
    </subcellularLocation>
</comment>
<dbReference type="GO" id="GO:0008499">
    <property type="term" value="F:N-acetyl-beta-D-glucosaminide beta-(1,3)-galactosyltransferase activity"/>
    <property type="evidence" value="ECO:0007669"/>
    <property type="project" value="TreeGrafter"/>
</dbReference>
<evidence type="ECO:0000256" key="6">
    <source>
        <dbReference type="ARBA" id="ARBA00022692"/>
    </source>
</evidence>
<evidence type="ECO:0000256" key="3">
    <source>
        <dbReference type="ARBA" id="ARBA00008661"/>
    </source>
</evidence>
<sequence>MAAERDFWRFFLLSALAVFTLAGFLYNKRTGSLKVSSIISEHQEPSPQSPYVSLPPTTTRHPLIPPYPYPYTFLMNPLKKCQSGNPFLVLLVVSVSPDIRSRLAIRETWGNESNYGNVSVVTVFLVGLPTSVTDKVQQELEEENRIYGDIVQQDFMDTYYNLTLKTLMGMEWVAKYCPTASYVMKIDSDMFLNVEYLIHKVLLPDSPVRNNYLTGYIVPTSGPMRSKAYKWYVPKEVYPNDTYPPYCAGPGYVFSADLTQKIYDVAQTIRVIPMEDSFIGICMYELKIPLTTSPPNVFNGHWIDYERCLYNKLVTVHHYTHEKLREVWTDFWSKRKSECPKK</sequence>
<evidence type="ECO:0000313" key="14">
    <source>
        <dbReference type="EMBL" id="KAG8430391.1"/>
    </source>
</evidence>
<name>A0A8T2IIJ7_9PIPI</name>
<evidence type="ECO:0000313" key="15">
    <source>
        <dbReference type="Proteomes" id="UP000812440"/>
    </source>
</evidence>
<evidence type="ECO:0000256" key="10">
    <source>
        <dbReference type="ARBA" id="ARBA00023098"/>
    </source>
</evidence>
<dbReference type="GO" id="GO:0006629">
    <property type="term" value="P:lipid metabolic process"/>
    <property type="evidence" value="ECO:0007669"/>
    <property type="project" value="UniProtKB-KW"/>
</dbReference>
<evidence type="ECO:0000256" key="12">
    <source>
        <dbReference type="ARBA" id="ARBA00023180"/>
    </source>
</evidence>
<dbReference type="FunFam" id="3.90.550.50:FF:000001">
    <property type="entry name" value="Hexosyltransferase"/>
    <property type="match status" value="1"/>
</dbReference>
<protein>
    <recommendedName>
        <fullName evidence="13">Hexosyltransferase</fullName>
        <ecNumber evidence="13">2.4.1.-</ecNumber>
    </recommendedName>
</protein>
<keyword evidence="11 13" id="KW-0472">Membrane</keyword>
<dbReference type="GO" id="GO:0006493">
    <property type="term" value="P:protein O-linked glycosylation"/>
    <property type="evidence" value="ECO:0007669"/>
    <property type="project" value="TreeGrafter"/>
</dbReference>
<feature type="transmembrane region" description="Helical" evidence="13">
    <location>
        <begin position="7"/>
        <end position="26"/>
    </location>
</feature>
<evidence type="ECO:0000256" key="8">
    <source>
        <dbReference type="ARBA" id="ARBA00022989"/>
    </source>
</evidence>
<dbReference type="EMBL" id="JAACNH010001040">
    <property type="protein sequence ID" value="KAG8430391.1"/>
    <property type="molecule type" value="Genomic_DNA"/>
</dbReference>
<dbReference type="PANTHER" id="PTHR11214">
    <property type="entry name" value="BETA-1,3-N-ACETYLGLUCOSAMINYLTRANSFERASE"/>
    <property type="match status" value="1"/>
</dbReference>
<keyword evidence="9 13" id="KW-0333">Golgi apparatus</keyword>
<keyword evidence="15" id="KW-1185">Reference proteome</keyword>
<accession>A0A8T2IIJ7</accession>
<evidence type="ECO:0000256" key="9">
    <source>
        <dbReference type="ARBA" id="ARBA00023034"/>
    </source>
</evidence>
<comment type="caution">
    <text evidence="14">The sequence shown here is derived from an EMBL/GenBank/DDBJ whole genome shotgun (WGS) entry which is preliminary data.</text>
</comment>
<proteinExistence type="inferred from homology"/>
<keyword evidence="12" id="KW-0325">Glycoprotein</keyword>
<dbReference type="EC" id="2.4.1.-" evidence="13"/>
<keyword evidence="4 13" id="KW-0328">Glycosyltransferase</keyword>
<keyword evidence="7 13" id="KW-0735">Signal-anchor</keyword>
<evidence type="ECO:0000256" key="2">
    <source>
        <dbReference type="ARBA" id="ARBA00004922"/>
    </source>
</evidence>
<evidence type="ECO:0000256" key="1">
    <source>
        <dbReference type="ARBA" id="ARBA00004323"/>
    </source>
</evidence>
<evidence type="ECO:0000256" key="13">
    <source>
        <dbReference type="RuleBase" id="RU363063"/>
    </source>
</evidence>
<evidence type="ECO:0000256" key="4">
    <source>
        <dbReference type="ARBA" id="ARBA00022676"/>
    </source>
</evidence>
<keyword evidence="5" id="KW-0808">Transferase</keyword>
<comment type="similarity">
    <text evidence="3 13">Belongs to the glycosyltransferase 31 family.</text>
</comment>
<keyword evidence="8 13" id="KW-1133">Transmembrane helix</keyword>
<reference evidence="14" key="1">
    <citation type="thesis" date="2020" institute="ProQuest LLC" country="789 East Eisenhower Parkway, Ann Arbor, MI, USA">
        <title>Comparative Genomics and Chromosome Evolution.</title>
        <authorList>
            <person name="Mudd A.B."/>
        </authorList>
    </citation>
    <scope>NUCLEOTIDE SEQUENCE</scope>
    <source>
        <strain evidence="14">Female2</strain>
        <tissue evidence="14">Blood</tissue>
    </source>
</reference>
<dbReference type="Gene3D" id="3.90.550.50">
    <property type="match status" value="1"/>
</dbReference>
<dbReference type="OrthoDB" id="5957813at2759"/>
<dbReference type="InterPro" id="IPR002659">
    <property type="entry name" value="Glyco_trans_31"/>
</dbReference>
<gene>
    <name evidence="14" type="ORF">GDO86_017898</name>
</gene>
<dbReference type="Pfam" id="PF01762">
    <property type="entry name" value="Galactosyl_T"/>
    <property type="match status" value="1"/>
</dbReference>
<comment type="pathway">
    <text evidence="2">Protein modification; protein glycosylation.</text>
</comment>
<dbReference type="Proteomes" id="UP000812440">
    <property type="component" value="Unassembled WGS sequence"/>
</dbReference>
<evidence type="ECO:0000256" key="5">
    <source>
        <dbReference type="ARBA" id="ARBA00022679"/>
    </source>
</evidence>
<dbReference type="GO" id="GO:0000139">
    <property type="term" value="C:Golgi membrane"/>
    <property type="evidence" value="ECO:0007669"/>
    <property type="project" value="UniProtKB-SubCell"/>
</dbReference>